<evidence type="ECO:0000313" key="10">
    <source>
        <dbReference type="Proteomes" id="UP000652354"/>
    </source>
</evidence>
<feature type="transmembrane region" description="Helical" evidence="8">
    <location>
        <begin position="82"/>
        <end position="101"/>
    </location>
</feature>
<dbReference type="GO" id="GO:0005886">
    <property type="term" value="C:plasma membrane"/>
    <property type="evidence" value="ECO:0007669"/>
    <property type="project" value="UniProtKB-SubCell"/>
</dbReference>
<comment type="similarity">
    <text evidence="2">Belongs to the binding-protein-dependent transport system permease family. FecCD subfamily.</text>
</comment>
<evidence type="ECO:0000313" key="9">
    <source>
        <dbReference type="EMBL" id="GIG53878.1"/>
    </source>
</evidence>
<dbReference type="InterPro" id="IPR037294">
    <property type="entry name" value="ABC_BtuC-like"/>
</dbReference>
<evidence type="ECO:0000256" key="3">
    <source>
        <dbReference type="ARBA" id="ARBA00022448"/>
    </source>
</evidence>
<feature type="transmembrane region" description="Helical" evidence="8">
    <location>
        <begin position="113"/>
        <end position="134"/>
    </location>
</feature>
<keyword evidence="10" id="KW-1185">Reference proteome</keyword>
<evidence type="ECO:0000256" key="1">
    <source>
        <dbReference type="ARBA" id="ARBA00004651"/>
    </source>
</evidence>
<keyword evidence="4" id="KW-1003">Cell membrane</keyword>
<keyword evidence="5 8" id="KW-0812">Transmembrane</keyword>
<dbReference type="GO" id="GO:0022857">
    <property type="term" value="F:transmembrane transporter activity"/>
    <property type="evidence" value="ECO:0007669"/>
    <property type="project" value="InterPro"/>
</dbReference>
<keyword evidence="3" id="KW-0813">Transport</keyword>
<dbReference type="PANTHER" id="PTHR30472">
    <property type="entry name" value="FERRIC ENTEROBACTIN TRANSPORT SYSTEM PERMEASE PROTEIN"/>
    <property type="match status" value="1"/>
</dbReference>
<evidence type="ECO:0000256" key="4">
    <source>
        <dbReference type="ARBA" id="ARBA00022475"/>
    </source>
</evidence>
<feature type="transmembrane region" description="Helical" evidence="8">
    <location>
        <begin position="277"/>
        <end position="295"/>
    </location>
</feature>
<name>A0A919UKN4_9MICO</name>
<evidence type="ECO:0000256" key="6">
    <source>
        <dbReference type="ARBA" id="ARBA00022989"/>
    </source>
</evidence>
<feature type="transmembrane region" description="Helical" evidence="8">
    <location>
        <begin position="169"/>
        <end position="191"/>
    </location>
</feature>
<protein>
    <submittedName>
        <fullName evidence="9">Enterobactin ABC transporter permease</fullName>
    </submittedName>
</protein>
<evidence type="ECO:0000256" key="5">
    <source>
        <dbReference type="ARBA" id="ARBA00022692"/>
    </source>
</evidence>
<feature type="transmembrane region" description="Helical" evidence="8">
    <location>
        <begin position="302"/>
        <end position="323"/>
    </location>
</feature>
<dbReference type="Pfam" id="PF01032">
    <property type="entry name" value="FecCD"/>
    <property type="match status" value="1"/>
</dbReference>
<sequence>MRPPKAAARIADAPVTPGASVAQVTDQAEPARASAGRPLERRLVLVFVSLGALLTGSLALYLTWGVDGHWDFALPRRLEQVAALAIVGVAIAVSTVIFQTLTQNRILTPSIMGFDALYVLLATTLVFVLGSTVAESIDPLLMFGVNAGLMMGAATLLFKAVLGDGTRGLYTMVLVGVIAGTFFGSLTSFMFRVMDPNEFDRLMDQLFASFNAIDTELLGISAVLLGAGILVAYRMAPRLDVLTLGRERAITLGLDYDRTVTALLLAVAGLVSVSTALVGPITFLGLLVANLAYQLTRTHRHVVNLTAAGLLAIVALVLGQALLAHVLHFQGTLSSIINVVGGVYFIALLLKEARA</sequence>
<keyword evidence="6 8" id="KW-1133">Transmembrane helix</keyword>
<dbReference type="InterPro" id="IPR000522">
    <property type="entry name" value="ABC_transptr_permease_BtuC"/>
</dbReference>
<accession>A0A919UKN4</accession>
<organism evidence="9 10">
    <name type="scientific">Demequina activiva</name>
    <dbReference type="NCBI Taxonomy" id="1582364"/>
    <lineage>
        <taxon>Bacteria</taxon>
        <taxon>Bacillati</taxon>
        <taxon>Actinomycetota</taxon>
        <taxon>Actinomycetes</taxon>
        <taxon>Micrococcales</taxon>
        <taxon>Demequinaceae</taxon>
        <taxon>Demequina</taxon>
    </lineage>
</organism>
<dbReference type="RefSeq" id="WP_239066473.1">
    <property type="nucleotide sequence ID" value="NZ_BONR01000001.1"/>
</dbReference>
<comment type="subcellular location">
    <subcellularLocation>
        <location evidence="1">Cell membrane</location>
        <topology evidence="1">Multi-pass membrane protein</topology>
    </subcellularLocation>
</comment>
<dbReference type="Gene3D" id="1.10.3470.10">
    <property type="entry name" value="ABC transporter involved in vitamin B12 uptake, BtuC"/>
    <property type="match status" value="1"/>
</dbReference>
<feature type="transmembrane region" description="Helical" evidence="8">
    <location>
        <begin position="140"/>
        <end position="162"/>
    </location>
</feature>
<comment type="caution">
    <text evidence="9">The sequence shown here is derived from an EMBL/GenBank/DDBJ whole genome shotgun (WGS) entry which is preliminary data.</text>
</comment>
<feature type="transmembrane region" description="Helical" evidence="8">
    <location>
        <begin position="329"/>
        <end position="350"/>
    </location>
</feature>
<dbReference type="AlphaFoldDB" id="A0A919UKN4"/>
<dbReference type="CDD" id="cd06550">
    <property type="entry name" value="TM_ABC_iron-siderophores_like"/>
    <property type="match status" value="1"/>
</dbReference>
<gene>
    <name evidence="9" type="ORF">Dac01nite_06300</name>
</gene>
<dbReference type="PANTHER" id="PTHR30472:SF19">
    <property type="entry name" value="PETROBACTIN IMPORT SYSTEM PERMEASE PROTEIN YCLO"/>
    <property type="match status" value="1"/>
</dbReference>
<dbReference type="EMBL" id="BONR01000001">
    <property type="protein sequence ID" value="GIG53878.1"/>
    <property type="molecule type" value="Genomic_DNA"/>
</dbReference>
<dbReference type="Proteomes" id="UP000652354">
    <property type="component" value="Unassembled WGS sequence"/>
</dbReference>
<keyword evidence="7 8" id="KW-0472">Membrane</keyword>
<evidence type="ECO:0000256" key="2">
    <source>
        <dbReference type="ARBA" id="ARBA00007935"/>
    </source>
</evidence>
<proteinExistence type="inferred from homology"/>
<dbReference type="GO" id="GO:0033214">
    <property type="term" value="P:siderophore-iron import into cell"/>
    <property type="evidence" value="ECO:0007669"/>
    <property type="project" value="TreeGrafter"/>
</dbReference>
<evidence type="ECO:0000256" key="8">
    <source>
        <dbReference type="SAM" id="Phobius"/>
    </source>
</evidence>
<dbReference type="SUPFAM" id="SSF81345">
    <property type="entry name" value="ABC transporter involved in vitamin B12 uptake, BtuC"/>
    <property type="match status" value="1"/>
</dbReference>
<reference evidence="9" key="1">
    <citation type="submission" date="2021-01" db="EMBL/GenBank/DDBJ databases">
        <title>Whole genome shotgun sequence of Demequina activiva NBRC 110675.</title>
        <authorList>
            <person name="Komaki H."/>
            <person name="Tamura T."/>
        </authorList>
    </citation>
    <scope>NUCLEOTIDE SEQUENCE</scope>
    <source>
        <strain evidence="9">NBRC 110675</strain>
    </source>
</reference>
<feature type="transmembrane region" description="Helical" evidence="8">
    <location>
        <begin position="43"/>
        <end position="62"/>
    </location>
</feature>
<evidence type="ECO:0000256" key="7">
    <source>
        <dbReference type="ARBA" id="ARBA00023136"/>
    </source>
</evidence>